<organism evidence="8 9">
    <name type="scientific">Spirosoma utsteinense</name>
    <dbReference type="NCBI Taxonomy" id="2585773"/>
    <lineage>
        <taxon>Bacteria</taxon>
        <taxon>Pseudomonadati</taxon>
        <taxon>Bacteroidota</taxon>
        <taxon>Cytophagia</taxon>
        <taxon>Cytophagales</taxon>
        <taxon>Cytophagaceae</taxon>
        <taxon>Spirosoma</taxon>
    </lineage>
</organism>
<gene>
    <name evidence="8" type="ORF">FH603_1218</name>
</gene>
<keyword evidence="3" id="KW-0804">Transcription</keyword>
<keyword evidence="5" id="KW-1133">Transmembrane helix</keyword>
<dbReference type="Gene3D" id="1.10.10.60">
    <property type="entry name" value="Homeodomain-like"/>
    <property type="match status" value="2"/>
</dbReference>
<feature type="region of interest" description="Disordered" evidence="4">
    <location>
        <begin position="521"/>
        <end position="543"/>
    </location>
</feature>
<feature type="transmembrane region" description="Helical" evidence="5">
    <location>
        <begin position="265"/>
        <end position="283"/>
    </location>
</feature>
<dbReference type="InterPro" id="IPR014756">
    <property type="entry name" value="Ig_E-set"/>
</dbReference>
<evidence type="ECO:0000256" key="2">
    <source>
        <dbReference type="ARBA" id="ARBA00023125"/>
    </source>
</evidence>
<dbReference type="SMART" id="SM01065">
    <property type="entry name" value="CBM_2"/>
    <property type="match status" value="2"/>
</dbReference>
<evidence type="ECO:0000259" key="7">
    <source>
        <dbReference type="PROSITE" id="PS01124"/>
    </source>
</evidence>
<feature type="transmembrane region" description="Helical" evidence="5">
    <location>
        <begin position="456"/>
        <end position="473"/>
    </location>
</feature>
<feature type="transmembrane region" description="Helical" evidence="5">
    <location>
        <begin position="233"/>
        <end position="253"/>
    </location>
</feature>
<evidence type="ECO:0000256" key="4">
    <source>
        <dbReference type="SAM" id="MobiDB-lite"/>
    </source>
</evidence>
<sequence>MNRFGLFLACWLTVLSTWAQVRVEVAEYPTLSPSGPGLFIAGDFNDWNPGDPRFMLRRTPDGRFTITLPDSLRQFEYKFTQGSWQLTEGAADGRSIGNRVFQRGTNGTVLIRDTIAGWEQRPAYRFVVTEVPANTPQDATLYIAGTFNKWNAGDPRYKLRRQQDGTYRVTVYSDAPVLTYKFTRGSWDAVEGRESGKARPNRIVTRTETGNQDIDVNIQSWEDLTSTFQFYSIYDLLMLFGCFQGLLLLIAIPSIQNYNRLANRWLVVLIGLASLFILLKVVGGYRGVANNYAKLLLVPDFIWFLYAPLFYFYIRRLLFDPGSASAERPTRWWAYHFIPVAVQFLAYLPYFLMESKVFQLKLVNQDPLLRGLFLATGFLALVFNLTYWFICRRTIRAYKAHYQTSISYEQNLQYLSTVLTIQAVCLMLWTFLYGLVAASRFITFDVLALAERNVDAIWLAFSTITYFLGYVAVHQPEIFKLPQPRPAQTPVSGFFEDVVHPLPEPAILPAPDQRLLTAEEGPATPAKTAPTDGTSRPAPGKSAHPLDLVQFREMVTVYMTAQKPYKNPNLTIHELAGGLKMPPHVLSKVINEGFGKNFFDFINEYRVEEFKQRMDDPRSKQYTLLSLAFDVGFNSKTAFNRAFKKLTNQTPKDYFHMASEEQPL</sequence>
<dbReference type="RefSeq" id="WP_186736542.1">
    <property type="nucleotide sequence ID" value="NZ_VFIA01000005.1"/>
</dbReference>
<evidence type="ECO:0000313" key="8">
    <source>
        <dbReference type="EMBL" id="MBC3790727.1"/>
    </source>
</evidence>
<keyword evidence="9" id="KW-1185">Reference proteome</keyword>
<feature type="chain" id="PRO_5046657131" evidence="6">
    <location>
        <begin position="20"/>
        <end position="664"/>
    </location>
</feature>
<keyword evidence="5" id="KW-0472">Membrane</keyword>
<accession>A0ABR6W2Q7</accession>
<dbReference type="InterPro" id="IPR013784">
    <property type="entry name" value="Carb-bd-like_fold"/>
</dbReference>
<keyword evidence="1" id="KW-0805">Transcription regulation</keyword>
<keyword evidence="6" id="KW-0732">Signal</keyword>
<dbReference type="PROSITE" id="PS01124">
    <property type="entry name" value="HTH_ARAC_FAMILY_2"/>
    <property type="match status" value="1"/>
</dbReference>
<evidence type="ECO:0000256" key="6">
    <source>
        <dbReference type="SAM" id="SignalP"/>
    </source>
</evidence>
<dbReference type="PANTHER" id="PTHR43280">
    <property type="entry name" value="ARAC-FAMILY TRANSCRIPTIONAL REGULATOR"/>
    <property type="match status" value="1"/>
</dbReference>
<feature type="transmembrane region" description="Helical" evidence="5">
    <location>
        <begin position="334"/>
        <end position="352"/>
    </location>
</feature>
<dbReference type="SUPFAM" id="SSF49452">
    <property type="entry name" value="Starch-binding domain-like"/>
    <property type="match status" value="1"/>
</dbReference>
<feature type="transmembrane region" description="Helical" evidence="5">
    <location>
        <begin position="412"/>
        <end position="436"/>
    </location>
</feature>
<dbReference type="SUPFAM" id="SSF81296">
    <property type="entry name" value="E set domains"/>
    <property type="match status" value="1"/>
</dbReference>
<dbReference type="Proteomes" id="UP000700732">
    <property type="component" value="Unassembled WGS sequence"/>
</dbReference>
<evidence type="ECO:0000256" key="3">
    <source>
        <dbReference type="ARBA" id="ARBA00023163"/>
    </source>
</evidence>
<evidence type="ECO:0000313" key="9">
    <source>
        <dbReference type="Proteomes" id="UP000700732"/>
    </source>
</evidence>
<evidence type="ECO:0000256" key="5">
    <source>
        <dbReference type="SAM" id="Phobius"/>
    </source>
</evidence>
<feature type="domain" description="HTH araC/xylS-type" evidence="7">
    <location>
        <begin position="553"/>
        <end position="657"/>
    </location>
</feature>
<dbReference type="EMBL" id="VFIA01000005">
    <property type="protein sequence ID" value="MBC3790727.1"/>
    <property type="molecule type" value="Genomic_DNA"/>
</dbReference>
<dbReference type="PANTHER" id="PTHR43280:SF29">
    <property type="entry name" value="ARAC-FAMILY TRANSCRIPTIONAL REGULATOR"/>
    <property type="match status" value="1"/>
</dbReference>
<dbReference type="InterPro" id="IPR013783">
    <property type="entry name" value="Ig-like_fold"/>
</dbReference>
<name>A0ABR6W2Q7_9BACT</name>
<dbReference type="Gene3D" id="2.60.40.10">
    <property type="entry name" value="Immunoglobulins"/>
    <property type="match status" value="2"/>
</dbReference>
<protein>
    <submittedName>
        <fullName evidence="8">AraC-like DNA-binding protein</fullName>
    </submittedName>
</protein>
<feature type="signal peptide" evidence="6">
    <location>
        <begin position="1"/>
        <end position="19"/>
    </location>
</feature>
<keyword evidence="5" id="KW-0812">Transmembrane</keyword>
<evidence type="ECO:0000256" key="1">
    <source>
        <dbReference type="ARBA" id="ARBA00023015"/>
    </source>
</evidence>
<feature type="transmembrane region" description="Helical" evidence="5">
    <location>
        <begin position="295"/>
        <end position="314"/>
    </location>
</feature>
<dbReference type="InterPro" id="IPR009057">
    <property type="entry name" value="Homeodomain-like_sf"/>
</dbReference>
<dbReference type="SUPFAM" id="SSF46689">
    <property type="entry name" value="Homeodomain-like"/>
    <property type="match status" value="1"/>
</dbReference>
<comment type="caution">
    <text evidence="8">The sequence shown here is derived from an EMBL/GenBank/DDBJ whole genome shotgun (WGS) entry which is preliminary data.</text>
</comment>
<keyword evidence="2" id="KW-0238">DNA-binding</keyword>
<dbReference type="Pfam" id="PF12833">
    <property type="entry name" value="HTH_18"/>
    <property type="match status" value="1"/>
</dbReference>
<feature type="transmembrane region" description="Helical" evidence="5">
    <location>
        <begin position="372"/>
        <end position="391"/>
    </location>
</feature>
<dbReference type="SMART" id="SM00342">
    <property type="entry name" value="HTH_ARAC"/>
    <property type="match status" value="1"/>
</dbReference>
<dbReference type="InterPro" id="IPR002044">
    <property type="entry name" value="CBM20"/>
</dbReference>
<dbReference type="InterPro" id="IPR018060">
    <property type="entry name" value="HTH_AraC"/>
</dbReference>
<proteinExistence type="predicted"/>
<reference evidence="8 9" key="1">
    <citation type="submission" date="2019-06" db="EMBL/GenBank/DDBJ databases">
        <title>Spirosoma utsteinense sp. nov. isolated from Antarctic ice-free soils.</title>
        <authorList>
            <person name="Tahon G."/>
        </authorList>
    </citation>
    <scope>NUCLEOTIDE SEQUENCE [LARGE SCALE GENOMIC DNA]</scope>
    <source>
        <strain evidence="8 9">LMG 31447</strain>
    </source>
</reference>